<name>A0A059FGJ7_9PROT</name>
<dbReference type="STRING" id="1280952.HJA_05157"/>
<keyword evidence="1" id="KW-0378">Hydrolase</keyword>
<proteinExistence type="predicted"/>
<dbReference type="InterPro" id="IPR001375">
    <property type="entry name" value="Peptidase_S9_cat"/>
</dbReference>
<dbReference type="OrthoDB" id="128799at2"/>
<dbReference type="PATRIC" id="fig|1280952.3.peg.1021"/>
<feature type="signal peptide" evidence="2">
    <location>
        <begin position="1"/>
        <end position="22"/>
    </location>
</feature>
<dbReference type="eggNOG" id="COG1506">
    <property type="taxonomic scope" value="Bacteria"/>
</dbReference>
<reference evidence="4 5" key="1">
    <citation type="journal article" date="2014" name="Antonie Van Leeuwenhoek">
        <title>Hyphomonas beringensis sp. nov. and Hyphomonas chukchiensis sp. nov., isolated from surface seawater of the Bering Sea and Chukchi Sea.</title>
        <authorList>
            <person name="Li C."/>
            <person name="Lai Q."/>
            <person name="Li G."/>
            <person name="Dong C."/>
            <person name="Wang J."/>
            <person name="Liao Y."/>
            <person name="Shao Z."/>
        </authorList>
    </citation>
    <scope>NUCLEOTIDE SEQUENCE [LARGE SCALE GENOMIC DNA]</scope>
    <source>
        <strain evidence="4 5">VP2</strain>
    </source>
</reference>
<dbReference type="Proteomes" id="UP000024816">
    <property type="component" value="Unassembled WGS sequence"/>
</dbReference>
<keyword evidence="2" id="KW-0732">Signal</keyword>
<accession>A0A059FGJ7</accession>
<dbReference type="Pfam" id="PF00326">
    <property type="entry name" value="Peptidase_S9"/>
    <property type="match status" value="1"/>
</dbReference>
<evidence type="ECO:0000313" key="4">
    <source>
        <dbReference type="EMBL" id="KCZ89613.1"/>
    </source>
</evidence>
<protein>
    <submittedName>
        <fullName evidence="4">S9 family peptidase</fullName>
    </submittedName>
</protein>
<dbReference type="PANTHER" id="PTHR42776:SF27">
    <property type="entry name" value="DIPEPTIDYL PEPTIDASE FAMILY MEMBER 6"/>
    <property type="match status" value="1"/>
</dbReference>
<keyword evidence="5" id="KW-1185">Reference proteome</keyword>
<feature type="domain" description="Peptidase S9 prolyl oligopeptidase catalytic" evidence="3">
    <location>
        <begin position="475"/>
        <end position="671"/>
    </location>
</feature>
<dbReference type="EMBL" id="ARYJ01000003">
    <property type="protein sequence ID" value="KCZ89613.1"/>
    <property type="molecule type" value="Genomic_DNA"/>
</dbReference>
<organism evidence="4 5">
    <name type="scientific">Hyphomonas jannaschiana VP2</name>
    <dbReference type="NCBI Taxonomy" id="1280952"/>
    <lineage>
        <taxon>Bacteria</taxon>
        <taxon>Pseudomonadati</taxon>
        <taxon>Pseudomonadota</taxon>
        <taxon>Alphaproteobacteria</taxon>
        <taxon>Hyphomonadales</taxon>
        <taxon>Hyphomonadaceae</taxon>
        <taxon>Hyphomonas</taxon>
    </lineage>
</organism>
<evidence type="ECO:0000259" key="3">
    <source>
        <dbReference type="Pfam" id="PF00326"/>
    </source>
</evidence>
<dbReference type="PANTHER" id="PTHR42776">
    <property type="entry name" value="SERINE PEPTIDASE S9 FAMILY MEMBER"/>
    <property type="match status" value="1"/>
</dbReference>
<gene>
    <name evidence="4" type="ORF">HJA_05157</name>
</gene>
<dbReference type="Gene3D" id="3.40.50.1820">
    <property type="entry name" value="alpha/beta hydrolase"/>
    <property type="match status" value="1"/>
</dbReference>
<evidence type="ECO:0000313" key="5">
    <source>
        <dbReference type="Proteomes" id="UP000024816"/>
    </source>
</evidence>
<evidence type="ECO:0000256" key="2">
    <source>
        <dbReference type="SAM" id="SignalP"/>
    </source>
</evidence>
<dbReference type="GO" id="GO:0004252">
    <property type="term" value="F:serine-type endopeptidase activity"/>
    <property type="evidence" value="ECO:0007669"/>
    <property type="project" value="TreeGrafter"/>
</dbReference>
<dbReference type="InterPro" id="IPR029058">
    <property type="entry name" value="AB_hydrolase_fold"/>
</dbReference>
<comment type="caution">
    <text evidence="4">The sequence shown here is derived from an EMBL/GenBank/DDBJ whole genome shotgun (WGS) entry which is preliminary data.</text>
</comment>
<dbReference type="RefSeq" id="WP_035579191.1">
    <property type="nucleotide sequence ID" value="NZ_ARYJ01000003.1"/>
</dbReference>
<dbReference type="AlphaFoldDB" id="A0A059FGJ7"/>
<evidence type="ECO:0000256" key="1">
    <source>
        <dbReference type="ARBA" id="ARBA00022801"/>
    </source>
</evidence>
<dbReference type="SUPFAM" id="SSF53474">
    <property type="entry name" value="alpha/beta-Hydrolases"/>
    <property type="match status" value="1"/>
</dbReference>
<dbReference type="GO" id="GO:0006508">
    <property type="term" value="P:proteolysis"/>
    <property type="evidence" value="ECO:0007669"/>
    <property type="project" value="InterPro"/>
</dbReference>
<feature type="chain" id="PRO_5001572189" evidence="2">
    <location>
        <begin position="23"/>
        <end position="673"/>
    </location>
</feature>
<sequence>MMRRLFAAGSVALLAGATGASADPIPAEDFSKAPSVSSVSMSLEGDMLVGVIADPTQDGDMRAAAYWDLTGNIDPSKPLLPSNVTPTSGKTLFYGATALKDKKSLWFTVQPYIGALYGCGEGRDTGATKKYLQKVYMGNEKIKKIDDLPDGRAEIGANKDTLRCFELVGETNIESLLPLDPTKIVISRASTKNGTSFFEHDLANSREKFLFKASDTESVLISNRDGSQIALTKLEYEDGAWRQYFSLIDQNSGEMTTEAPLTTEIANRYTMEVDGRQNGTGKYYIVTDKFSDKSAVYLYDPSTDSFSDQPLVAHPEYNVSGLVYSHRPQDFNEILGFSYAGPVSSTYWIDPDFRAIQDGLESAFKDKYVSIVDYNNDLSRVLFQVQAADMPPAWYLLLDKTKVVVIGSLRPWIDQNSLGKGEFVHYPARDGMSIPGFVTFPAGWKEGDKAKGAIIVPHGGPWARDSGGWDDSGWTQYFASRGYIVLQPQYRGSDGWGRELWLAGDGEWGQKMQDDKDDGAAWLVSQGYVDADKIAIHGYSYGGFAAIAASVRPNSPYRCAIAGAGVSNLAKLGNEWGDNRIQRIVQGNTVKGMDPMQNTDKVNIPIMLYHGDYDVRVPIFHSREFYNAIKKREPQSEFLVMEKMGHQSVKWPPENKKKVLEEIERFLNTTCGM</sequence>